<dbReference type="Gene3D" id="2.60.175.10">
    <property type="entry name" value="Capsid protein VP1,Polyomavirus"/>
    <property type="match status" value="2"/>
</dbReference>
<evidence type="ECO:0000256" key="13">
    <source>
        <dbReference type="ARBA" id="ARBA00023157"/>
    </source>
</evidence>
<keyword evidence="12" id="KW-0426">Late protein</keyword>
<evidence type="ECO:0000256" key="7">
    <source>
        <dbReference type="ARBA" id="ARBA00022595"/>
    </source>
</evidence>
<dbReference type="GO" id="GO:0039620">
    <property type="term" value="C:T=7 icosahedral viral capsid"/>
    <property type="evidence" value="ECO:0007669"/>
    <property type="project" value="UniProtKB-KW"/>
</dbReference>
<gene>
    <name evidence="15" type="primary">VP1</name>
</gene>
<evidence type="ECO:0000256" key="11">
    <source>
        <dbReference type="ARBA" id="ARBA00022890"/>
    </source>
</evidence>
<keyword evidence="8" id="KW-1161">Viral attachment to host cell</keyword>
<evidence type="ECO:0000256" key="8">
    <source>
        <dbReference type="ARBA" id="ARBA00022804"/>
    </source>
</evidence>
<keyword evidence="13" id="KW-1015">Disulfide bond</keyword>
<reference evidence="15" key="1">
    <citation type="journal article" date="2018" name="J. Gen. Virol.">
        <title>Fish polyomaviruses belong to two distinct evolutionary lineages.</title>
        <authorList>
            <person name="Van Doorslaer K."/>
            <person name="Kraberger S."/>
            <person name="Austin C."/>
            <person name="Farkas K."/>
            <person name="Bergeman M."/>
            <person name="Paunil E."/>
            <person name="Davison W."/>
            <person name="Varsani A."/>
        </authorList>
    </citation>
    <scope>NUCLEOTIDE SEQUENCE [LARGE SCALE GENOMIC DNA]</scope>
    <source>
        <strain evidence="15">BIS330</strain>
    </source>
</reference>
<dbReference type="GO" id="GO:0005198">
    <property type="term" value="F:structural molecule activity"/>
    <property type="evidence" value="ECO:0007669"/>
    <property type="project" value="InterPro"/>
</dbReference>
<evidence type="ECO:0000313" key="15">
    <source>
        <dbReference type="EMBL" id="AWS21315.1"/>
    </source>
</evidence>
<comment type="similarity">
    <text evidence="3">Belongs to the polyomaviruses coat protein VP1 family.</text>
</comment>
<name>A0A2U9K627_9POLY</name>
<comment type="subcellular location">
    <subcellularLocation>
        <location evidence="1">Host nucleus</location>
    </subcellularLocation>
    <subcellularLocation>
        <location evidence="2">Virion</location>
    </subcellularLocation>
</comment>
<dbReference type="SUPFAM" id="SSF88648">
    <property type="entry name" value="Group I dsDNA viruses"/>
    <property type="match status" value="1"/>
</dbReference>
<accession>A0A2U9K627</accession>
<keyword evidence="7" id="KW-1162">Viral penetration into host cytoplasm</keyword>
<evidence type="ECO:0000256" key="2">
    <source>
        <dbReference type="ARBA" id="ARBA00004328"/>
    </source>
</evidence>
<keyword evidence="6" id="KW-0945">Host-virus interaction</keyword>
<dbReference type="KEGG" id="vg:41702161"/>
<dbReference type="Proteomes" id="UP000289788">
    <property type="component" value="Segment"/>
</dbReference>
<sequence length="323" mass="35352">MPVVKGGYEVLNIVADLNESERLDINCYLAPEAYTQAVGSNKSPKWLTSAIDLPKIPVAAKGNKIKIWECYKCSTGVLTGDPNHVNEIPSQSPYNGPSRSSWCVSGLPMEGFGKWPFPEAPPQPSILMKNDLYDSTDFTPNPWMENAKYYVSKQMGTQSYAAGDNNSSVVLLADADGFGIMCPQGSCFISALDFFTQYISGKTVFQCYQIPRYFKLYFRQRWVKSPVVLMDLFTQMVNQQVQGYAGETGNIEHVSLAWGKRDLVPGGLLGNTLNKLGAGTSTSTTMDTEEPPALPVKLAKSQVGSYKQPSASKIPPGVTITNK</sequence>
<organism evidence="15">
    <name type="scientific">Thetapolyomavirus trebernacchii</name>
    <dbReference type="NCBI Taxonomy" id="2218588"/>
    <lineage>
        <taxon>Viruses</taxon>
        <taxon>Monodnaviria</taxon>
        <taxon>Shotokuvirae</taxon>
        <taxon>Cossaviricota</taxon>
        <taxon>Papovaviricetes</taxon>
        <taxon>Sepolyvirales</taxon>
        <taxon>Polyomaviridae</taxon>
        <taxon>Thetapolyomavirus</taxon>
    </lineage>
</organism>
<keyword evidence="16" id="KW-1185">Reference proteome</keyword>
<evidence type="ECO:0000256" key="5">
    <source>
        <dbReference type="ARBA" id="ARBA00022562"/>
    </source>
</evidence>
<dbReference type="GO" id="GO:0019062">
    <property type="term" value="P:virion attachment to host cell"/>
    <property type="evidence" value="ECO:0007669"/>
    <property type="project" value="UniProtKB-KW"/>
</dbReference>
<evidence type="ECO:0000256" key="14">
    <source>
        <dbReference type="ARBA" id="ARBA00023296"/>
    </source>
</evidence>
<dbReference type="GO" id="GO:0042025">
    <property type="term" value="C:host cell nucleus"/>
    <property type="evidence" value="ECO:0007669"/>
    <property type="project" value="UniProtKB-SubCell"/>
</dbReference>
<keyword evidence="10" id="KW-0946">Virion</keyword>
<dbReference type="InterPro" id="IPR011222">
    <property type="entry name" value="dsDNA_vir_gr_I_capsid"/>
</dbReference>
<protein>
    <submittedName>
        <fullName evidence="15">VP1</fullName>
    </submittedName>
</protein>
<dbReference type="RefSeq" id="YP_009552744.1">
    <property type="nucleotide sequence ID" value="NC_040638.1"/>
</dbReference>
<evidence type="ECO:0000256" key="12">
    <source>
        <dbReference type="ARBA" id="ARBA00022921"/>
    </source>
</evidence>
<dbReference type="InterPro" id="IPR036931">
    <property type="entry name" value="Polyomavir_VP1_sf"/>
</dbReference>
<dbReference type="GO" id="GO:0075509">
    <property type="term" value="P:endocytosis involved in viral entry into host cell"/>
    <property type="evidence" value="ECO:0007669"/>
    <property type="project" value="UniProtKB-KW"/>
</dbReference>
<keyword evidence="14" id="KW-1160">Virus entry into host cell</keyword>
<proteinExistence type="inferred from homology"/>
<evidence type="ECO:0000256" key="1">
    <source>
        <dbReference type="ARBA" id="ARBA00004147"/>
    </source>
</evidence>
<keyword evidence="9" id="KW-1145">T=7 icosahedral capsid protein</keyword>
<keyword evidence="5" id="KW-1048">Host nucleus</keyword>
<keyword evidence="4" id="KW-0167">Capsid protein</keyword>
<evidence type="ECO:0000256" key="3">
    <source>
        <dbReference type="ARBA" id="ARBA00006893"/>
    </source>
</evidence>
<evidence type="ECO:0000256" key="10">
    <source>
        <dbReference type="ARBA" id="ARBA00022844"/>
    </source>
</evidence>
<dbReference type="EMBL" id="MG800627">
    <property type="protein sequence ID" value="AWS21315.1"/>
    <property type="molecule type" value="Genomic_DNA"/>
</dbReference>
<dbReference type="GeneID" id="41702161"/>
<keyword evidence="11" id="KW-1164">Virus endocytosis by host</keyword>
<dbReference type="InterPro" id="IPR000662">
    <property type="entry name" value="Capsid_VP1_Polyomavir"/>
</dbReference>
<dbReference type="Pfam" id="PF00718">
    <property type="entry name" value="Polyoma_coat"/>
    <property type="match status" value="1"/>
</dbReference>
<evidence type="ECO:0000313" key="16">
    <source>
        <dbReference type="Proteomes" id="UP000289788"/>
    </source>
</evidence>
<evidence type="ECO:0000256" key="9">
    <source>
        <dbReference type="ARBA" id="ARBA00022828"/>
    </source>
</evidence>
<evidence type="ECO:0000256" key="6">
    <source>
        <dbReference type="ARBA" id="ARBA00022581"/>
    </source>
</evidence>
<evidence type="ECO:0000256" key="4">
    <source>
        <dbReference type="ARBA" id="ARBA00022561"/>
    </source>
</evidence>